<name>A0A077ZTK7_STYLE</name>
<dbReference type="Proteomes" id="UP000039865">
    <property type="component" value="Unassembled WGS sequence"/>
</dbReference>
<protein>
    <submittedName>
        <fullName evidence="1">Uncharacterized protein</fullName>
    </submittedName>
</protein>
<sequence length="56" mass="6512">MNPIMTKKEQGGNQIRRDGKVLIKLAQMQQQISEKIIHTSNKSYGLPINRKEQKVY</sequence>
<accession>A0A077ZTK7</accession>
<gene>
    <name evidence="1" type="primary">Contig15876.g16926</name>
    <name evidence="1" type="ORF">STYLEM_1634</name>
</gene>
<keyword evidence="2" id="KW-1185">Reference proteome</keyword>
<reference evidence="1 2" key="1">
    <citation type="submission" date="2014-06" db="EMBL/GenBank/DDBJ databases">
        <authorList>
            <person name="Swart Estienne"/>
        </authorList>
    </citation>
    <scope>NUCLEOTIDE SEQUENCE [LARGE SCALE GENOMIC DNA]</scope>
    <source>
        <strain evidence="1 2">130c</strain>
    </source>
</reference>
<dbReference type="InParanoid" id="A0A077ZTK7"/>
<organism evidence="1 2">
    <name type="scientific">Stylonychia lemnae</name>
    <name type="common">Ciliate</name>
    <dbReference type="NCBI Taxonomy" id="5949"/>
    <lineage>
        <taxon>Eukaryota</taxon>
        <taxon>Sar</taxon>
        <taxon>Alveolata</taxon>
        <taxon>Ciliophora</taxon>
        <taxon>Intramacronucleata</taxon>
        <taxon>Spirotrichea</taxon>
        <taxon>Stichotrichia</taxon>
        <taxon>Sporadotrichida</taxon>
        <taxon>Oxytrichidae</taxon>
        <taxon>Stylonychinae</taxon>
        <taxon>Stylonychia</taxon>
    </lineage>
</organism>
<proteinExistence type="predicted"/>
<evidence type="ECO:0000313" key="1">
    <source>
        <dbReference type="EMBL" id="CDW72670.1"/>
    </source>
</evidence>
<evidence type="ECO:0000313" key="2">
    <source>
        <dbReference type="Proteomes" id="UP000039865"/>
    </source>
</evidence>
<dbReference type="EMBL" id="CCKQ01001555">
    <property type="protein sequence ID" value="CDW72670.1"/>
    <property type="molecule type" value="Genomic_DNA"/>
</dbReference>
<dbReference type="AlphaFoldDB" id="A0A077ZTK7"/>